<accession>A0A7W7I6D3</accession>
<dbReference type="NCBIfam" id="TIGR01764">
    <property type="entry name" value="excise"/>
    <property type="match status" value="1"/>
</dbReference>
<dbReference type="Pfam" id="PF12728">
    <property type="entry name" value="HTH_17"/>
    <property type="match status" value="1"/>
</dbReference>
<sequence length="180" mass="20724">MTMRNRELLTTGEAAVLLRSSRAHVADLCLRGLLPYVTIERQRRIRRSDVEALIRPKMNREQQEKLWLHRAVAGRLVRDPRAVMAAAEINLRRLRRMHPEGRAWEWLDRWDAVLDEGVEAVLEALTSSAAFAVDLRETSPFAGILPEKERVAVLAALADSRRDRARPMRPESFERVLRSV</sequence>
<evidence type="ECO:0000313" key="3">
    <source>
        <dbReference type="Proteomes" id="UP000578112"/>
    </source>
</evidence>
<evidence type="ECO:0000259" key="1">
    <source>
        <dbReference type="Pfam" id="PF12728"/>
    </source>
</evidence>
<evidence type="ECO:0000313" key="2">
    <source>
        <dbReference type="EMBL" id="MBB4767252.1"/>
    </source>
</evidence>
<dbReference type="GO" id="GO:0003677">
    <property type="term" value="F:DNA binding"/>
    <property type="evidence" value="ECO:0007669"/>
    <property type="project" value="InterPro"/>
</dbReference>
<reference evidence="2 3" key="1">
    <citation type="submission" date="2020-08" db="EMBL/GenBank/DDBJ databases">
        <title>Sequencing the genomes of 1000 actinobacteria strains.</title>
        <authorList>
            <person name="Klenk H.-P."/>
        </authorList>
    </citation>
    <scope>NUCLEOTIDE SEQUENCE [LARGE SCALE GENOMIC DNA]</scope>
    <source>
        <strain evidence="2 3">DSM 43149</strain>
    </source>
</reference>
<dbReference type="InterPro" id="IPR041657">
    <property type="entry name" value="HTH_17"/>
</dbReference>
<protein>
    <submittedName>
        <fullName evidence="2">Excisionase family DNA binding protein</fullName>
    </submittedName>
</protein>
<feature type="domain" description="Helix-turn-helix" evidence="1">
    <location>
        <begin position="8"/>
        <end position="55"/>
    </location>
</feature>
<name>A0A7W7I6D3_9ACTN</name>
<proteinExistence type="predicted"/>
<dbReference type="EMBL" id="JACHNH010000001">
    <property type="protein sequence ID" value="MBB4767252.1"/>
    <property type="molecule type" value="Genomic_DNA"/>
</dbReference>
<keyword evidence="3" id="KW-1185">Reference proteome</keyword>
<dbReference type="InterPro" id="IPR010093">
    <property type="entry name" value="SinI_DNA-bd"/>
</dbReference>
<organism evidence="2 3">
    <name type="scientific">Actinoplanes digitatis</name>
    <dbReference type="NCBI Taxonomy" id="1868"/>
    <lineage>
        <taxon>Bacteria</taxon>
        <taxon>Bacillati</taxon>
        <taxon>Actinomycetota</taxon>
        <taxon>Actinomycetes</taxon>
        <taxon>Micromonosporales</taxon>
        <taxon>Micromonosporaceae</taxon>
        <taxon>Actinoplanes</taxon>
    </lineage>
</organism>
<dbReference type="Proteomes" id="UP000578112">
    <property type="component" value="Unassembled WGS sequence"/>
</dbReference>
<dbReference type="AlphaFoldDB" id="A0A7W7I6D3"/>
<comment type="caution">
    <text evidence="2">The sequence shown here is derived from an EMBL/GenBank/DDBJ whole genome shotgun (WGS) entry which is preliminary data.</text>
</comment>
<gene>
    <name evidence="2" type="ORF">BJ971_007808</name>
</gene>